<reference evidence="3" key="1">
    <citation type="submission" date="2022-11" db="UniProtKB">
        <authorList>
            <consortium name="WormBaseParasite"/>
        </authorList>
    </citation>
    <scope>IDENTIFICATION</scope>
</reference>
<dbReference type="AlphaFoldDB" id="A0A914H7R6"/>
<proteinExistence type="predicted"/>
<keyword evidence="2" id="KW-1185">Reference proteome</keyword>
<feature type="region of interest" description="Disordered" evidence="1">
    <location>
        <begin position="1"/>
        <end position="61"/>
    </location>
</feature>
<dbReference type="WBParaSite" id="Gr19_v10_g14987.t1">
    <property type="protein sequence ID" value="Gr19_v10_g14987.t1"/>
    <property type="gene ID" value="Gr19_v10_g14987"/>
</dbReference>
<evidence type="ECO:0000256" key="1">
    <source>
        <dbReference type="SAM" id="MobiDB-lite"/>
    </source>
</evidence>
<feature type="compositionally biased region" description="Basic and acidic residues" evidence="1">
    <location>
        <begin position="23"/>
        <end position="43"/>
    </location>
</feature>
<protein>
    <submittedName>
        <fullName evidence="3">Uncharacterized protein</fullName>
    </submittedName>
</protein>
<dbReference type="Proteomes" id="UP000887572">
    <property type="component" value="Unplaced"/>
</dbReference>
<name>A0A914H7R6_GLORO</name>
<sequence length="88" mass="10002">MQQRRKFKQHVLAKRHPGRLISKKNEKREPDELENKNKKEGVGVRKKKLSDAQSGRPGVAHGMTKVLVTSEDGHRVHGTVRSLARTVE</sequence>
<evidence type="ECO:0000313" key="2">
    <source>
        <dbReference type="Proteomes" id="UP000887572"/>
    </source>
</evidence>
<feature type="compositionally biased region" description="Basic residues" evidence="1">
    <location>
        <begin position="1"/>
        <end position="22"/>
    </location>
</feature>
<evidence type="ECO:0000313" key="3">
    <source>
        <dbReference type="WBParaSite" id="Gr19_v10_g14987.t1"/>
    </source>
</evidence>
<organism evidence="2 3">
    <name type="scientific">Globodera rostochiensis</name>
    <name type="common">Golden nematode worm</name>
    <name type="synonym">Heterodera rostochiensis</name>
    <dbReference type="NCBI Taxonomy" id="31243"/>
    <lineage>
        <taxon>Eukaryota</taxon>
        <taxon>Metazoa</taxon>
        <taxon>Ecdysozoa</taxon>
        <taxon>Nematoda</taxon>
        <taxon>Chromadorea</taxon>
        <taxon>Rhabditida</taxon>
        <taxon>Tylenchina</taxon>
        <taxon>Tylenchomorpha</taxon>
        <taxon>Tylenchoidea</taxon>
        <taxon>Heteroderidae</taxon>
        <taxon>Heteroderinae</taxon>
        <taxon>Globodera</taxon>
    </lineage>
</organism>
<accession>A0A914H7R6</accession>